<keyword evidence="3" id="KW-0175">Coiled coil</keyword>
<accession>A0ABD6D962</accession>
<dbReference type="InterPro" id="IPR050595">
    <property type="entry name" value="Bact_response_regulator"/>
</dbReference>
<feature type="domain" description="Response regulatory" evidence="4">
    <location>
        <begin position="8"/>
        <end position="118"/>
    </location>
</feature>
<keyword evidence="1 2" id="KW-0597">Phosphoprotein</keyword>
<dbReference type="AlphaFoldDB" id="A0ABD6D962"/>
<dbReference type="RefSeq" id="WP_256396232.1">
    <property type="nucleotide sequence ID" value="NZ_JANHDJ010000003.1"/>
</dbReference>
<feature type="coiled-coil region" evidence="3">
    <location>
        <begin position="123"/>
        <end position="175"/>
    </location>
</feature>
<dbReference type="SUPFAM" id="SSF52172">
    <property type="entry name" value="CheY-like"/>
    <property type="match status" value="1"/>
</dbReference>
<evidence type="ECO:0000313" key="6">
    <source>
        <dbReference type="Proteomes" id="UP001597052"/>
    </source>
</evidence>
<dbReference type="PROSITE" id="PS50110">
    <property type="entry name" value="RESPONSE_REGULATORY"/>
    <property type="match status" value="1"/>
</dbReference>
<evidence type="ECO:0000259" key="4">
    <source>
        <dbReference type="PROSITE" id="PS50110"/>
    </source>
</evidence>
<reference evidence="5 6" key="1">
    <citation type="journal article" date="2019" name="Int. J. Syst. Evol. Microbiol.">
        <title>The Global Catalogue of Microorganisms (GCM) 10K type strain sequencing project: providing services to taxonomists for standard genome sequencing and annotation.</title>
        <authorList>
            <consortium name="The Broad Institute Genomics Platform"/>
            <consortium name="The Broad Institute Genome Sequencing Center for Infectious Disease"/>
            <person name="Wu L."/>
            <person name="Ma J."/>
        </authorList>
    </citation>
    <scope>NUCLEOTIDE SEQUENCE [LARGE SCALE GENOMIC DNA]</scope>
    <source>
        <strain evidence="5 6">CGMCC 1.10593</strain>
    </source>
</reference>
<evidence type="ECO:0000256" key="3">
    <source>
        <dbReference type="SAM" id="Coils"/>
    </source>
</evidence>
<organism evidence="5 6">
    <name type="scientific">Halohasta litorea</name>
    <dbReference type="NCBI Taxonomy" id="869891"/>
    <lineage>
        <taxon>Archaea</taxon>
        <taxon>Methanobacteriati</taxon>
        <taxon>Methanobacteriota</taxon>
        <taxon>Stenosarchaea group</taxon>
        <taxon>Halobacteria</taxon>
        <taxon>Halobacteriales</taxon>
        <taxon>Haloferacaceae</taxon>
        <taxon>Halohasta</taxon>
    </lineage>
</organism>
<dbReference type="Proteomes" id="UP001597052">
    <property type="component" value="Unassembled WGS sequence"/>
</dbReference>
<proteinExistence type="predicted"/>
<protein>
    <submittedName>
        <fullName evidence="5">Response regulator</fullName>
    </submittedName>
</protein>
<evidence type="ECO:0000313" key="5">
    <source>
        <dbReference type="EMBL" id="MFD1642834.1"/>
    </source>
</evidence>
<dbReference type="InterPro" id="IPR001789">
    <property type="entry name" value="Sig_transdc_resp-reg_receiver"/>
</dbReference>
<dbReference type="InterPro" id="IPR013971">
    <property type="entry name" value="HalX_domain"/>
</dbReference>
<dbReference type="Pfam" id="PF00072">
    <property type="entry name" value="Response_reg"/>
    <property type="match status" value="1"/>
</dbReference>
<dbReference type="SMART" id="SM00448">
    <property type="entry name" value="REC"/>
    <property type="match status" value="1"/>
</dbReference>
<name>A0ABD6D962_9EURY</name>
<dbReference type="EMBL" id="JBHUDM010000003">
    <property type="protein sequence ID" value="MFD1642834.1"/>
    <property type="molecule type" value="Genomic_DNA"/>
</dbReference>
<evidence type="ECO:0000256" key="1">
    <source>
        <dbReference type="ARBA" id="ARBA00022553"/>
    </source>
</evidence>
<dbReference type="Pfam" id="PF08663">
    <property type="entry name" value="HalX"/>
    <property type="match status" value="1"/>
</dbReference>
<feature type="modified residue" description="4-aspartylphosphate" evidence="2">
    <location>
        <position position="56"/>
    </location>
</feature>
<dbReference type="Gene3D" id="3.40.50.2300">
    <property type="match status" value="1"/>
</dbReference>
<comment type="caution">
    <text evidence="5">The sequence shown here is derived from an EMBL/GenBank/DDBJ whole genome shotgun (WGS) entry which is preliminary data.</text>
</comment>
<gene>
    <name evidence="5" type="ORF">ACFSBW_13215</name>
</gene>
<dbReference type="InterPro" id="IPR011006">
    <property type="entry name" value="CheY-like_superfamily"/>
</dbReference>
<keyword evidence="6" id="KW-1185">Reference proteome</keyword>
<dbReference type="PANTHER" id="PTHR44591:SF3">
    <property type="entry name" value="RESPONSE REGULATORY DOMAIN-CONTAINING PROTEIN"/>
    <property type="match status" value="1"/>
</dbReference>
<evidence type="ECO:0000256" key="2">
    <source>
        <dbReference type="PROSITE-ProRule" id="PRU00169"/>
    </source>
</evidence>
<sequence>MTEEDRKTVLIVDDEEMVAESYELYLQDDYETIVELSGGAALMELDQREVDLVLIDRRMPGMSGDVVVDHIDKWDMDFQVVMVTAVDPDIDIIDMPCDGYLTKPVSEDELVDAVERAFLIDHYEDLIAEYNQLSEKYEVLTSQFSSRELSNKKRFTELEAQMEEMEAEIADTAAQFSDSKLSDAFSRLH</sequence>
<dbReference type="PANTHER" id="PTHR44591">
    <property type="entry name" value="STRESS RESPONSE REGULATOR PROTEIN 1"/>
    <property type="match status" value="1"/>
</dbReference>